<dbReference type="EMBL" id="CP091508">
    <property type="protein sequence ID" value="UOO82498.1"/>
    <property type="molecule type" value="Genomic_DNA"/>
</dbReference>
<dbReference type="Proteomes" id="UP000829817">
    <property type="component" value="Chromosome"/>
</dbReference>
<evidence type="ECO:0000256" key="1">
    <source>
        <dbReference type="SAM" id="SignalP"/>
    </source>
</evidence>
<sequence length="199" mass="22271">MKIAKMAAIGVFSLVLSGCFMAQKSERVHKQEAYQPASDARLRLYGAYGNQEIRLHRNSRCADWQPQAGQRVHSRFVNGLPRRIRNEVVGMPDTERSVTAAKDKGMVLRDSYREFVVPAGKALVLDASKSITTDSRHQSCRTAVSFVPKAGKDYEAAFRWLNRSCIVEVFEIGAKPAGNGVYPRTMHQVEQCRAPRTSI</sequence>
<protein>
    <recommendedName>
        <fullName evidence="4">Lipoprotein</fullName>
    </recommendedName>
</protein>
<reference evidence="2 3" key="1">
    <citation type="journal article" date="2022" name="Res Sq">
        <title>Evolution of multicellular longitudinally dividing oral cavity symbionts (Neisseriaceae).</title>
        <authorList>
            <person name="Nyongesa S."/>
            <person name="Weber P."/>
            <person name="Bernet E."/>
            <person name="Pullido F."/>
            <person name="Nieckarz M."/>
            <person name="Delaby M."/>
            <person name="Nieves C."/>
            <person name="Viehboeck T."/>
            <person name="Krause N."/>
            <person name="Rivera-Millot A."/>
            <person name="Nakamura A."/>
            <person name="Vischer N."/>
            <person name="VanNieuwenhze M."/>
            <person name="Brun Y."/>
            <person name="Cava F."/>
            <person name="Bulgheresi S."/>
            <person name="Veyrier F."/>
        </authorList>
    </citation>
    <scope>NUCLEOTIDE SEQUENCE [LARGE SCALE GENOMIC DNA]</scope>
    <source>
        <strain evidence="2 3">CCUG 63373m</strain>
    </source>
</reference>
<dbReference type="PROSITE" id="PS51257">
    <property type="entry name" value="PROKAR_LIPOPROTEIN"/>
    <property type="match status" value="1"/>
</dbReference>
<name>A0ABY4DVK4_9NEIS</name>
<gene>
    <name evidence="2" type="ORF">LVJ83_03250</name>
</gene>
<evidence type="ECO:0000313" key="2">
    <source>
        <dbReference type="EMBL" id="UOO82498.1"/>
    </source>
</evidence>
<feature type="chain" id="PRO_5046486159" description="Lipoprotein" evidence="1">
    <location>
        <begin position="23"/>
        <end position="199"/>
    </location>
</feature>
<feature type="signal peptide" evidence="1">
    <location>
        <begin position="1"/>
        <end position="22"/>
    </location>
</feature>
<evidence type="ECO:0000313" key="3">
    <source>
        <dbReference type="Proteomes" id="UP000829817"/>
    </source>
</evidence>
<proteinExistence type="predicted"/>
<keyword evidence="3" id="KW-1185">Reference proteome</keyword>
<keyword evidence="1" id="KW-0732">Signal</keyword>
<accession>A0ABY4DVK4</accession>
<dbReference type="RefSeq" id="WP_244786263.1">
    <property type="nucleotide sequence ID" value="NZ_CP091508.1"/>
</dbReference>
<evidence type="ECO:0008006" key="4">
    <source>
        <dbReference type="Google" id="ProtNLM"/>
    </source>
</evidence>
<organism evidence="2 3">
    <name type="scientific">Uruburuella testudinis</name>
    <dbReference type="NCBI Taxonomy" id="1282863"/>
    <lineage>
        <taxon>Bacteria</taxon>
        <taxon>Pseudomonadati</taxon>
        <taxon>Pseudomonadota</taxon>
        <taxon>Betaproteobacteria</taxon>
        <taxon>Neisseriales</taxon>
        <taxon>Neisseriaceae</taxon>
        <taxon>Uruburuella</taxon>
    </lineage>
</organism>